<evidence type="ECO:0000256" key="1">
    <source>
        <dbReference type="PROSITE-ProRule" id="PRU00325"/>
    </source>
</evidence>
<dbReference type="AlphaFoldDB" id="A0A3N4JL56"/>
<proteinExistence type="predicted"/>
<dbReference type="Proteomes" id="UP000276215">
    <property type="component" value="Unassembled WGS sequence"/>
</dbReference>
<keyword evidence="1" id="KW-0479">Metal-binding</keyword>
<keyword evidence="5" id="KW-1185">Reference proteome</keyword>
<dbReference type="GO" id="GO:0008270">
    <property type="term" value="F:zinc ion binding"/>
    <property type="evidence" value="ECO:0007669"/>
    <property type="project" value="UniProtKB-KW"/>
</dbReference>
<dbReference type="EMBL" id="ML120391">
    <property type="protein sequence ID" value="RPA98992.1"/>
    <property type="molecule type" value="Genomic_DNA"/>
</dbReference>
<feature type="domain" description="SWIM-type" evidence="3">
    <location>
        <begin position="15"/>
        <end position="49"/>
    </location>
</feature>
<feature type="region of interest" description="Disordered" evidence="2">
    <location>
        <begin position="102"/>
        <end position="121"/>
    </location>
</feature>
<sequence>MADNYHGLVQSPSQIACVVDFEYRTCSCRHFQDTNITCQHPIACILTLRHRVGDYIPYEFLVDTWKHTYCQNFPPIILPKTLPTTHPPYPRPFQQPAAPFRGLPSPHIAAPNHHPLPDARN</sequence>
<evidence type="ECO:0000259" key="3">
    <source>
        <dbReference type="PROSITE" id="PS50966"/>
    </source>
</evidence>
<reference evidence="4 5" key="1">
    <citation type="journal article" date="2018" name="Nat. Ecol. Evol.">
        <title>Pezizomycetes genomes reveal the molecular basis of ectomycorrhizal truffle lifestyle.</title>
        <authorList>
            <person name="Murat C."/>
            <person name="Payen T."/>
            <person name="Noel B."/>
            <person name="Kuo A."/>
            <person name="Morin E."/>
            <person name="Chen J."/>
            <person name="Kohler A."/>
            <person name="Krizsan K."/>
            <person name="Balestrini R."/>
            <person name="Da Silva C."/>
            <person name="Montanini B."/>
            <person name="Hainaut M."/>
            <person name="Levati E."/>
            <person name="Barry K.W."/>
            <person name="Belfiori B."/>
            <person name="Cichocki N."/>
            <person name="Clum A."/>
            <person name="Dockter R.B."/>
            <person name="Fauchery L."/>
            <person name="Guy J."/>
            <person name="Iotti M."/>
            <person name="Le Tacon F."/>
            <person name="Lindquist E.A."/>
            <person name="Lipzen A."/>
            <person name="Malagnac F."/>
            <person name="Mello A."/>
            <person name="Molinier V."/>
            <person name="Miyauchi S."/>
            <person name="Poulain J."/>
            <person name="Riccioni C."/>
            <person name="Rubini A."/>
            <person name="Sitrit Y."/>
            <person name="Splivallo R."/>
            <person name="Traeger S."/>
            <person name="Wang M."/>
            <person name="Zifcakova L."/>
            <person name="Wipf D."/>
            <person name="Zambonelli A."/>
            <person name="Paolocci F."/>
            <person name="Nowrousian M."/>
            <person name="Ottonello S."/>
            <person name="Baldrian P."/>
            <person name="Spatafora J.W."/>
            <person name="Henrissat B."/>
            <person name="Nagy L.G."/>
            <person name="Aury J.M."/>
            <person name="Wincker P."/>
            <person name="Grigoriev I.V."/>
            <person name="Bonfante P."/>
            <person name="Martin F.M."/>
        </authorList>
    </citation>
    <scope>NUCLEOTIDE SEQUENCE [LARGE SCALE GENOMIC DNA]</scope>
    <source>
        <strain evidence="4 5">120613-1</strain>
    </source>
</reference>
<dbReference type="InterPro" id="IPR007527">
    <property type="entry name" value="Znf_SWIM"/>
</dbReference>
<gene>
    <name evidence="4" type="ORF">L873DRAFT_1807416</name>
</gene>
<accession>A0A3N4JL56</accession>
<evidence type="ECO:0000313" key="4">
    <source>
        <dbReference type="EMBL" id="RPA98992.1"/>
    </source>
</evidence>
<keyword evidence="1" id="KW-0862">Zinc</keyword>
<evidence type="ECO:0000256" key="2">
    <source>
        <dbReference type="SAM" id="MobiDB-lite"/>
    </source>
</evidence>
<dbReference type="OrthoDB" id="3772226at2759"/>
<dbReference type="PROSITE" id="PS50966">
    <property type="entry name" value="ZF_SWIM"/>
    <property type="match status" value="1"/>
</dbReference>
<keyword evidence="1" id="KW-0863">Zinc-finger</keyword>
<organism evidence="4 5">
    <name type="scientific">Choiromyces venosus 120613-1</name>
    <dbReference type="NCBI Taxonomy" id="1336337"/>
    <lineage>
        <taxon>Eukaryota</taxon>
        <taxon>Fungi</taxon>
        <taxon>Dikarya</taxon>
        <taxon>Ascomycota</taxon>
        <taxon>Pezizomycotina</taxon>
        <taxon>Pezizomycetes</taxon>
        <taxon>Pezizales</taxon>
        <taxon>Tuberaceae</taxon>
        <taxon>Choiromyces</taxon>
    </lineage>
</organism>
<evidence type="ECO:0000313" key="5">
    <source>
        <dbReference type="Proteomes" id="UP000276215"/>
    </source>
</evidence>
<protein>
    <recommendedName>
        <fullName evidence="3">SWIM-type domain-containing protein</fullName>
    </recommendedName>
</protein>
<name>A0A3N4JL56_9PEZI</name>